<proteinExistence type="predicted"/>
<protein>
    <submittedName>
        <fullName evidence="2">NAD(P)H-dependent oxidoreductase</fullName>
    </submittedName>
</protein>
<organism evidence="2 3">
    <name type="scientific">Tepidibacter hydrothermalis</name>
    <dbReference type="NCBI Taxonomy" id="3036126"/>
    <lineage>
        <taxon>Bacteria</taxon>
        <taxon>Bacillati</taxon>
        <taxon>Bacillota</taxon>
        <taxon>Clostridia</taxon>
        <taxon>Peptostreptococcales</taxon>
        <taxon>Peptostreptococcaceae</taxon>
        <taxon>Tepidibacter</taxon>
    </lineage>
</organism>
<dbReference type="Pfam" id="PF03358">
    <property type="entry name" value="FMN_red"/>
    <property type="match status" value="1"/>
</dbReference>
<dbReference type="Proteomes" id="UP001222800">
    <property type="component" value="Chromosome"/>
</dbReference>
<dbReference type="SUPFAM" id="SSF52218">
    <property type="entry name" value="Flavoproteins"/>
    <property type="match status" value="2"/>
</dbReference>
<feature type="domain" description="NADPH-dependent FMN reductase-like" evidence="1">
    <location>
        <begin position="1"/>
        <end position="104"/>
    </location>
</feature>
<sequence>MNIVILNGSPKSSNSVTVQSMHYLALKNKTCNFEYLNIIDSVKKGKEEILKIADKVNNSDGIIWSFPVYHMLIPAHMKEFIEKIDEYNLVDKFSNKYCVTYSTSIHYYDHTAHDYMEGICNDFDMKYLGSLSHDMKDLIKEESQKELEFFFNNFIQSIKTNELTSKRFKKTSRYNYNYKNNESEKKIKTTKRTVIVTDSIKGSNVDKMIVKYSSMIDGPIKVVNINEANFKNYCIGCCNCSTHNECIYHNTDDYRKTLDYILDNSDIIVYACEIKDRYFSSRMKLFFDRSFCYTHIPVFKGRQIAYLVSGPVNELVSLNEIMKAYSSNETNLVGIVSDECQDNNILNTQIENLVSKSIHYAEQEYIKTPMFLSVCGSKLFSDAIKSNLGTIFLADYNYYKSNNLIKNESIKEKLRNIIFRYMMNKKAFQSEVKKNMYKHMISKHKKVLEKKMNSHE</sequence>
<keyword evidence="3" id="KW-1185">Reference proteome</keyword>
<accession>A0ABY8EHX7</accession>
<dbReference type="InterPro" id="IPR029039">
    <property type="entry name" value="Flavoprotein-like_sf"/>
</dbReference>
<evidence type="ECO:0000313" key="3">
    <source>
        <dbReference type="Proteomes" id="UP001222800"/>
    </source>
</evidence>
<reference evidence="2 3" key="1">
    <citation type="submission" date="2023-03" db="EMBL/GenBank/DDBJ databases">
        <title>Complete genome sequence of Tepidibacter sp. SWIR-1, isolated from a deep-sea hydrothermal vent.</title>
        <authorList>
            <person name="Li X."/>
        </authorList>
    </citation>
    <scope>NUCLEOTIDE SEQUENCE [LARGE SCALE GENOMIC DNA]</scope>
    <source>
        <strain evidence="2 3">SWIR-1</strain>
    </source>
</reference>
<dbReference type="InterPro" id="IPR005025">
    <property type="entry name" value="FMN_Rdtase-like_dom"/>
</dbReference>
<evidence type="ECO:0000259" key="1">
    <source>
        <dbReference type="Pfam" id="PF03358"/>
    </source>
</evidence>
<gene>
    <name evidence="2" type="ORF">P4S50_05340</name>
</gene>
<evidence type="ECO:0000313" key="2">
    <source>
        <dbReference type="EMBL" id="WFD11500.1"/>
    </source>
</evidence>
<dbReference type="RefSeq" id="WP_277733578.1">
    <property type="nucleotide sequence ID" value="NZ_CP120733.1"/>
</dbReference>
<name>A0ABY8EHX7_9FIRM</name>
<dbReference type="Gene3D" id="3.40.50.360">
    <property type="match status" value="2"/>
</dbReference>
<dbReference type="EMBL" id="CP120733">
    <property type="protein sequence ID" value="WFD11500.1"/>
    <property type="molecule type" value="Genomic_DNA"/>
</dbReference>